<reference evidence="2" key="1">
    <citation type="submission" date="2019-08" db="EMBL/GenBank/DDBJ databases">
        <authorList>
            <person name="Kucharzyk K."/>
            <person name="Murdoch R.W."/>
            <person name="Higgins S."/>
            <person name="Loffler F."/>
        </authorList>
    </citation>
    <scope>NUCLEOTIDE SEQUENCE</scope>
</reference>
<sequence>MVGKEWKGRLALIIMILMAVAVVAIIRIKKPSHQGSMIVTGDVTSVTVESLKDDKTPMSLTTTEMMWIVDEYNFAEGADAFSEDPDVRIVFTIKNGDSLELYNSEGGDVFNVIQVKDGVEKKFAITRSAIAGFIRNYTGQTGPS</sequence>
<protein>
    <submittedName>
        <fullName evidence="2">Uncharacterized protein</fullName>
    </submittedName>
</protein>
<comment type="caution">
    <text evidence="2">The sequence shown here is derived from an EMBL/GenBank/DDBJ whole genome shotgun (WGS) entry which is preliminary data.</text>
</comment>
<organism evidence="2">
    <name type="scientific">bioreactor metagenome</name>
    <dbReference type="NCBI Taxonomy" id="1076179"/>
    <lineage>
        <taxon>unclassified sequences</taxon>
        <taxon>metagenomes</taxon>
        <taxon>ecological metagenomes</taxon>
    </lineage>
</organism>
<feature type="transmembrane region" description="Helical" evidence="1">
    <location>
        <begin position="6"/>
        <end position="28"/>
    </location>
</feature>
<evidence type="ECO:0000313" key="2">
    <source>
        <dbReference type="EMBL" id="MPM94199.1"/>
    </source>
</evidence>
<name>A0A645DY53_9ZZZZ</name>
<keyword evidence="1" id="KW-0472">Membrane</keyword>
<dbReference type="AlphaFoldDB" id="A0A645DY53"/>
<proteinExistence type="predicted"/>
<evidence type="ECO:0000256" key="1">
    <source>
        <dbReference type="SAM" id="Phobius"/>
    </source>
</evidence>
<keyword evidence="1" id="KW-1133">Transmembrane helix</keyword>
<dbReference type="EMBL" id="VSSQ01040874">
    <property type="protein sequence ID" value="MPM94199.1"/>
    <property type="molecule type" value="Genomic_DNA"/>
</dbReference>
<accession>A0A645DY53</accession>
<gene>
    <name evidence="2" type="ORF">SDC9_141344</name>
</gene>
<keyword evidence="1" id="KW-0812">Transmembrane</keyword>